<evidence type="ECO:0000256" key="1">
    <source>
        <dbReference type="SAM" id="MobiDB-lite"/>
    </source>
</evidence>
<feature type="region of interest" description="Disordered" evidence="1">
    <location>
        <begin position="1"/>
        <end position="27"/>
    </location>
</feature>
<comment type="caution">
    <text evidence="2">The sequence shown here is derived from an EMBL/GenBank/DDBJ whole genome shotgun (WGS) entry which is preliminary data.</text>
</comment>
<dbReference type="EMBL" id="CAJVQB010007337">
    <property type="protein sequence ID" value="CAG8701418.1"/>
    <property type="molecule type" value="Genomic_DNA"/>
</dbReference>
<organism evidence="2 3">
    <name type="scientific">Gigaspora margarita</name>
    <dbReference type="NCBI Taxonomy" id="4874"/>
    <lineage>
        <taxon>Eukaryota</taxon>
        <taxon>Fungi</taxon>
        <taxon>Fungi incertae sedis</taxon>
        <taxon>Mucoromycota</taxon>
        <taxon>Glomeromycotina</taxon>
        <taxon>Glomeromycetes</taxon>
        <taxon>Diversisporales</taxon>
        <taxon>Gigasporaceae</taxon>
        <taxon>Gigaspora</taxon>
    </lineage>
</organism>
<gene>
    <name evidence="2" type="ORF">GMARGA_LOCUS12147</name>
</gene>
<keyword evidence="3" id="KW-1185">Reference proteome</keyword>
<proteinExistence type="predicted"/>
<dbReference type="Proteomes" id="UP000789901">
    <property type="component" value="Unassembled WGS sequence"/>
</dbReference>
<evidence type="ECO:0000313" key="3">
    <source>
        <dbReference type="Proteomes" id="UP000789901"/>
    </source>
</evidence>
<evidence type="ECO:0000313" key="2">
    <source>
        <dbReference type="EMBL" id="CAG8701418.1"/>
    </source>
</evidence>
<accession>A0ABN7UZG4</accession>
<name>A0ABN7UZG4_GIGMA</name>
<sequence>MKNNKEESDKESKSEEEMKLESKEEKKEYKNKNLINKTYFYWKFQEILNKPETCRICLKVSHNKELYIFKKNLKLKTFYISEKKINDFNLDLLCGDQEENMEYLLKKYKYVFIDELD</sequence>
<protein>
    <submittedName>
        <fullName evidence="2">11327_t:CDS:1</fullName>
    </submittedName>
</protein>
<reference evidence="2 3" key="1">
    <citation type="submission" date="2021-06" db="EMBL/GenBank/DDBJ databases">
        <authorList>
            <person name="Kallberg Y."/>
            <person name="Tangrot J."/>
            <person name="Rosling A."/>
        </authorList>
    </citation>
    <scope>NUCLEOTIDE SEQUENCE [LARGE SCALE GENOMIC DNA]</scope>
    <source>
        <strain evidence="2 3">120-4 pot B 10/14</strain>
    </source>
</reference>